<keyword evidence="3" id="KW-1185">Reference proteome</keyword>
<name>A0AAV9UP57_9PEZI</name>
<comment type="caution">
    <text evidence="2">The sequence shown here is derived from an EMBL/GenBank/DDBJ whole genome shotgun (WGS) entry which is preliminary data.</text>
</comment>
<dbReference type="AlphaFoldDB" id="A0AAV9UP57"/>
<feature type="transmembrane region" description="Helical" evidence="1">
    <location>
        <begin position="226"/>
        <end position="248"/>
    </location>
</feature>
<gene>
    <name evidence="2" type="ORF">TWF730_010211</name>
</gene>
<feature type="transmembrane region" description="Helical" evidence="1">
    <location>
        <begin position="190"/>
        <end position="214"/>
    </location>
</feature>
<accession>A0AAV9UP57</accession>
<organism evidence="2 3">
    <name type="scientific">Orbilia blumenaviensis</name>
    <dbReference type="NCBI Taxonomy" id="1796055"/>
    <lineage>
        <taxon>Eukaryota</taxon>
        <taxon>Fungi</taxon>
        <taxon>Dikarya</taxon>
        <taxon>Ascomycota</taxon>
        <taxon>Pezizomycotina</taxon>
        <taxon>Orbiliomycetes</taxon>
        <taxon>Orbiliales</taxon>
        <taxon>Orbiliaceae</taxon>
        <taxon>Orbilia</taxon>
    </lineage>
</organism>
<evidence type="ECO:0000313" key="2">
    <source>
        <dbReference type="EMBL" id="KAK6345868.1"/>
    </source>
</evidence>
<keyword evidence="1" id="KW-1133">Transmembrane helix</keyword>
<dbReference type="Proteomes" id="UP001373714">
    <property type="component" value="Unassembled WGS sequence"/>
</dbReference>
<evidence type="ECO:0000313" key="3">
    <source>
        <dbReference type="Proteomes" id="UP001373714"/>
    </source>
</evidence>
<protein>
    <submittedName>
        <fullName evidence="2">Uncharacterized protein</fullName>
    </submittedName>
</protein>
<reference evidence="2 3" key="1">
    <citation type="submission" date="2019-10" db="EMBL/GenBank/DDBJ databases">
        <authorList>
            <person name="Palmer J.M."/>
        </authorList>
    </citation>
    <scope>NUCLEOTIDE SEQUENCE [LARGE SCALE GENOMIC DNA]</scope>
    <source>
        <strain evidence="2 3">TWF730</strain>
    </source>
</reference>
<keyword evidence="1" id="KW-0812">Transmembrane</keyword>
<dbReference type="EMBL" id="JAVHNS010000008">
    <property type="protein sequence ID" value="KAK6345868.1"/>
    <property type="molecule type" value="Genomic_DNA"/>
</dbReference>
<proteinExistence type="predicted"/>
<keyword evidence="1" id="KW-0472">Membrane</keyword>
<sequence length="358" mass="39007">MKDPLPPQPPPTPLELDTTSIIDLSEISPSAFSPTSEGTSADGLLTASLLPTLSNTFVFPDPTDAASMGRSVSVCSRETSREKYGRGYRGYAWETPSLSRPLREELCSSSVKSDKEYYCHGCHGSVQVDAPIQGFNPGLISESKILNFFITPSKIPHTQPTSTDLFLGSVYTASVLRLLFQLVSTTVFPAIAPVLATEVTVIIAIICLTSLTAWFVSAGRDMKDGWAVWGCLVTVRFITSLAGVYALMEVGLFTTTMITSFFQPSEPEDLDNILITVPGNLEKRHILDLITKFQVHLNSYIPTIERDMISYVNAKIQTGEADGNVMEHLEKVYAGLVSLGQLEISVLGEVLRGLWGGF</sequence>
<evidence type="ECO:0000256" key="1">
    <source>
        <dbReference type="SAM" id="Phobius"/>
    </source>
</evidence>